<accession>G8C1N2</accession>
<dbReference type="eggNOG" id="ENOG502SCT0">
    <property type="taxonomic scope" value="Eukaryota"/>
</dbReference>
<proteinExistence type="predicted"/>
<protein>
    <submittedName>
        <fullName evidence="1">Uncharacterized protein</fullName>
    </submittedName>
</protein>
<dbReference type="RefSeq" id="XP_003688494.1">
    <property type="nucleotide sequence ID" value="XM_003688446.1"/>
</dbReference>
<organism evidence="1 2">
    <name type="scientific">Tetrapisispora phaffii (strain ATCC 24235 / CBS 4417 / NBRC 1672 / NRRL Y-8282 / UCD 70-5)</name>
    <name type="common">Yeast</name>
    <name type="synonym">Fabospora phaffii</name>
    <dbReference type="NCBI Taxonomy" id="1071381"/>
    <lineage>
        <taxon>Eukaryota</taxon>
        <taxon>Fungi</taxon>
        <taxon>Dikarya</taxon>
        <taxon>Ascomycota</taxon>
        <taxon>Saccharomycotina</taxon>
        <taxon>Saccharomycetes</taxon>
        <taxon>Saccharomycetales</taxon>
        <taxon>Saccharomycetaceae</taxon>
        <taxon>Tetrapisispora</taxon>
    </lineage>
</organism>
<sequence length="75" mass="8551">MTTTNNIDIDNEIKQYNNVTLKSLTASQLLSQRENICELFQLIDDTAIHGMIVNEKRQTSTLNGLKSQLEILKKD</sequence>
<dbReference type="KEGG" id="tpf:TPHA_0O00910"/>
<dbReference type="GO" id="GO:0006337">
    <property type="term" value="P:nucleosome disassembly"/>
    <property type="evidence" value="ECO:0007669"/>
    <property type="project" value="EnsemblFungi"/>
</dbReference>
<dbReference type="GO" id="GO:0000086">
    <property type="term" value="P:G2/M transition of mitotic cell cycle"/>
    <property type="evidence" value="ECO:0007669"/>
    <property type="project" value="EnsemblFungi"/>
</dbReference>
<keyword evidence="2" id="KW-1185">Reference proteome</keyword>
<dbReference type="OrthoDB" id="4066304at2759"/>
<dbReference type="AlphaFoldDB" id="G8C1N2"/>
<evidence type="ECO:0000313" key="1">
    <source>
        <dbReference type="EMBL" id="CCE66060.1"/>
    </source>
</evidence>
<dbReference type="STRING" id="1071381.G8C1N2"/>
<dbReference type="OMA" id="HRERMCE"/>
<dbReference type="GO" id="GO:0006368">
    <property type="term" value="P:transcription elongation by RNA polymerase II"/>
    <property type="evidence" value="ECO:0007669"/>
    <property type="project" value="EnsemblFungi"/>
</dbReference>
<evidence type="ECO:0000313" key="2">
    <source>
        <dbReference type="Proteomes" id="UP000005666"/>
    </source>
</evidence>
<reference evidence="1 2" key="1">
    <citation type="journal article" date="2011" name="Proc. Natl. Acad. Sci. U.S.A.">
        <title>Evolutionary erosion of yeast sex chromosomes by mating-type switching accidents.</title>
        <authorList>
            <person name="Gordon J.L."/>
            <person name="Armisen D."/>
            <person name="Proux-Wera E."/>
            <person name="Oheigeartaigh S.S."/>
            <person name="Byrne K.P."/>
            <person name="Wolfe K.H."/>
        </authorList>
    </citation>
    <scope>NUCLEOTIDE SEQUENCE [LARGE SCALE GENOMIC DNA]</scope>
    <source>
        <strain evidence="2">ATCC 24235 / CBS 4417 / NBRC 1672 / NRRL Y-8282 / UCD 70-5</strain>
    </source>
</reference>
<dbReference type="GeneID" id="11530648"/>
<dbReference type="GO" id="GO:0016586">
    <property type="term" value="C:RSC-type complex"/>
    <property type="evidence" value="ECO:0007669"/>
    <property type="project" value="EnsemblFungi"/>
</dbReference>
<dbReference type="HOGENOM" id="CLU_195456_1_0_1"/>
<dbReference type="EMBL" id="HE612870">
    <property type="protein sequence ID" value="CCE66060.1"/>
    <property type="molecule type" value="Genomic_DNA"/>
</dbReference>
<gene>
    <name evidence="1" type="primary">TPHA0O00910</name>
    <name evidence="1" type="ordered locus">TPHA_0O00910</name>
</gene>
<name>G8C1N2_TETPH</name>
<dbReference type="Proteomes" id="UP000005666">
    <property type="component" value="Chromosome 15"/>
</dbReference>